<reference evidence="2 3" key="1">
    <citation type="submission" date="2015-01" db="EMBL/GenBank/DDBJ databases">
        <title>Evolution of Trichinella species and genotypes.</title>
        <authorList>
            <person name="Korhonen P.K."/>
            <person name="Edoardo P."/>
            <person name="Giuseppe L.R."/>
            <person name="Gasser R.B."/>
        </authorList>
    </citation>
    <scope>NUCLEOTIDE SEQUENCE [LARGE SCALE GENOMIC DNA]</scope>
    <source>
        <strain evidence="2">ISS37</strain>
    </source>
</reference>
<organism evidence="2 3">
    <name type="scientific">Trichinella nelsoni</name>
    <dbReference type="NCBI Taxonomy" id="6336"/>
    <lineage>
        <taxon>Eukaryota</taxon>
        <taxon>Metazoa</taxon>
        <taxon>Ecdysozoa</taxon>
        <taxon>Nematoda</taxon>
        <taxon>Enoplea</taxon>
        <taxon>Dorylaimia</taxon>
        <taxon>Trichinellida</taxon>
        <taxon>Trichinellidae</taxon>
        <taxon>Trichinella</taxon>
    </lineage>
</organism>
<accession>A0A0V0SJ22</accession>
<gene>
    <name evidence="2" type="ORF">T07_6867</name>
</gene>
<dbReference type="AlphaFoldDB" id="A0A0V0SJ22"/>
<keyword evidence="1" id="KW-0812">Transmembrane</keyword>
<keyword evidence="1" id="KW-0472">Membrane</keyword>
<evidence type="ECO:0000256" key="1">
    <source>
        <dbReference type="SAM" id="Phobius"/>
    </source>
</evidence>
<dbReference type="Proteomes" id="UP000054630">
    <property type="component" value="Unassembled WGS sequence"/>
</dbReference>
<dbReference type="OrthoDB" id="5919678at2759"/>
<keyword evidence="1" id="KW-1133">Transmembrane helix</keyword>
<protein>
    <submittedName>
        <fullName evidence="2">Uncharacterized protein</fullName>
    </submittedName>
</protein>
<evidence type="ECO:0000313" key="2">
    <source>
        <dbReference type="EMBL" id="KRX26673.1"/>
    </source>
</evidence>
<comment type="caution">
    <text evidence="2">The sequence shown here is derived from an EMBL/GenBank/DDBJ whole genome shotgun (WGS) entry which is preliminary data.</text>
</comment>
<evidence type="ECO:0000313" key="3">
    <source>
        <dbReference type="Proteomes" id="UP000054630"/>
    </source>
</evidence>
<sequence length="77" mass="8446">MVLLPVTICAISARESRSRPGMQSALSMEVWLMVSKALAKFMLTMFSSLLQLCASLMTVISVEVLSKAPSVHDRKAF</sequence>
<feature type="transmembrane region" description="Helical" evidence="1">
    <location>
        <begin position="42"/>
        <end position="65"/>
    </location>
</feature>
<proteinExistence type="predicted"/>
<keyword evidence="3" id="KW-1185">Reference proteome</keyword>
<dbReference type="EMBL" id="JYDL01000006">
    <property type="protein sequence ID" value="KRX26673.1"/>
    <property type="molecule type" value="Genomic_DNA"/>
</dbReference>
<name>A0A0V0SJ22_9BILA</name>